<dbReference type="Pfam" id="PF13041">
    <property type="entry name" value="PPR_2"/>
    <property type="match status" value="2"/>
</dbReference>
<dbReference type="InterPro" id="IPR002885">
    <property type="entry name" value="PPR_rpt"/>
</dbReference>
<name>A0AAN7GLS6_9MYRT</name>
<keyword evidence="5" id="KW-1185">Reference proteome</keyword>
<dbReference type="Proteomes" id="UP001345219">
    <property type="component" value="Chromosome 20"/>
</dbReference>
<organism evidence="4 5">
    <name type="scientific">Trapa incisa</name>
    <dbReference type="NCBI Taxonomy" id="236973"/>
    <lineage>
        <taxon>Eukaryota</taxon>
        <taxon>Viridiplantae</taxon>
        <taxon>Streptophyta</taxon>
        <taxon>Embryophyta</taxon>
        <taxon>Tracheophyta</taxon>
        <taxon>Spermatophyta</taxon>
        <taxon>Magnoliopsida</taxon>
        <taxon>eudicotyledons</taxon>
        <taxon>Gunneridae</taxon>
        <taxon>Pentapetalae</taxon>
        <taxon>rosids</taxon>
        <taxon>malvids</taxon>
        <taxon>Myrtales</taxon>
        <taxon>Lythraceae</taxon>
        <taxon>Trapa</taxon>
    </lineage>
</organism>
<comment type="caution">
    <text evidence="4">The sequence shown here is derived from an EMBL/GenBank/DDBJ whole genome shotgun (WGS) entry which is preliminary data.</text>
</comment>
<keyword evidence="2" id="KW-0677">Repeat</keyword>
<dbReference type="PROSITE" id="PS51375">
    <property type="entry name" value="PPR"/>
    <property type="match status" value="4"/>
</dbReference>
<dbReference type="EMBL" id="JAXIOK010000020">
    <property type="protein sequence ID" value="KAK4746596.1"/>
    <property type="molecule type" value="Genomic_DNA"/>
</dbReference>
<dbReference type="GO" id="GO:0009451">
    <property type="term" value="P:RNA modification"/>
    <property type="evidence" value="ECO:0007669"/>
    <property type="project" value="InterPro"/>
</dbReference>
<evidence type="ECO:0000313" key="4">
    <source>
        <dbReference type="EMBL" id="KAK4746596.1"/>
    </source>
</evidence>
<dbReference type="Pfam" id="PF13176">
    <property type="entry name" value="TPR_7"/>
    <property type="match status" value="1"/>
</dbReference>
<dbReference type="Pfam" id="PF20431">
    <property type="entry name" value="E_motif"/>
    <property type="match status" value="1"/>
</dbReference>
<evidence type="ECO:0008006" key="6">
    <source>
        <dbReference type="Google" id="ProtNLM"/>
    </source>
</evidence>
<feature type="repeat" description="PPR" evidence="3">
    <location>
        <begin position="261"/>
        <end position="295"/>
    </location>
</feature>
<evidence type="ECO:0000256" key="1">
    <source>
        <dbReference type="ARBA" id="ARBA00006643"/>
    </source>
</evidence>
<feature type="repeat" description="PPR" evidence="3">
    <location>
        <begin position="129"/>
        <end position="159"/>
    </location>
</feature>
<dbReference type="InterPro" id="IPR046848">
    <property type="entry name" value="E_motif"/>
</dbReference>
<reference evidence="4 5" key="1">
    <citation type="journal article" date="2023" name="Hortic Res">
        <title>Pangenome of water caltrop reveals structural variations and asymmetric subgenome divergence after allopolyploidization.</title>
        <authorList>
            <person name="Zhang X."/>
            <person name="Chen Y."/>
            <person name="Wang L."/>
            <person name="Yuan Y."/>
            <person name="Fang M."/>
            <person name="Shi L."/>
            <person name="Lu R."/>
            <person name="Comes H.P."/>
            <person name="Ma Y."/>
            <person name="Chen Y."/>
            <person name="Huang G."/>
            <person name="Zhou Y."/>
            <person name="Zheng Z."/>
            <person name="Qiu Y."/>
        </authorList>
    </citation>
    <scope>NUCLEOTIDE SEQUENCE [LARGE SCALE GENOMIC DNA]</scope>
    <source>
        <tissue evidence="4">Roots</tissue>
    </source>
</reference>
<sequence>MSQALQLHAQILKSGDPASKTHREAFSKLFTFSALSPAGDLSHARLILRSIPSPNSYFFNTLLRAYSRRSDAFLHLEAFSVYVSMLEHRNPAPDKFTYPSLFKCCSRLGHIRAGEQVHAQAIKSGFGSDLYAVHALVHMYSACGDSRRALELFDRMLERDVVSWTCMIGGLVDDDRPVEAITMFERMLRGGVEANDATIVSVLRACAETGSVVTGRMAHAIAREKDLASKANVRTALVDMYSKCGYLDDAGRVFDETEDGDVFIWTAMMSGLASHGKCQEALELLERMWKLRIRPDERTITAVLSACRNSGWVDEGISYFRNMKKKYGLKPTLQHYGCVVDMLARAGRLGEAEEFVQKMPFKPDPVIWRTLICACRIHGDSQRSNRLMKHLQQGDLGPDDPGSYVLMENLYAAQGKWQDKAKVRELMNCNGLKKPPGSSRIEVDGSIHEFVAGDSNHCEAEIIYEKLDEIKQQLNEEGYIPKVSELLLAPSLAILAKMMQIINANEEQGQHVQVQKESLAVWGLICIEVFFHDLEAYTFFLLIEPIK</sequence>
<dbReference type="NCBIfam" id="TIGR00756">
    <property type="entry name" value="PPR"/>
    <property type="match status" value="4"/>
</dbReference>
<accession>A0AAN7GLS6</accession>
<dbReference type="Gene3D" id="1.25.40.10">
    <property type="entry name" value="Tetratricopeptide repeat domain"/>
    <property type="match status" value="2"/>
</dbReference>
<dbReference type="Pfam" id="PF01535">
    <property type="entry name" value="PPR"/>
    <property type="match status" value="2"/>
</dbReference>
<proteinExistence type="inferred from homology"/>
<dbReference type="GO" id="GO:0003729">
    <property type="term" value="F:mRNA binding"/>
    <property type="evidence" value="ECO:0007669"/>
    <property type="project" value="UniProtKB-ARBA"/>
</dbReference>
<comment type="similarity">
    <text evidence="1">Belongs to the PPR family. PCMP-H subfamily.</text>
</comment>
<feature type="repeat" description="PPR" evidence="3">
    <location>
        <begin position="94"/>
        <end position="128"/>
    </location>
</feature>
<protein>
    <recommendedName>
        <fullName evidence="6">Pentatricopeptide repeat-containing protein</fullName>
    </recommendedName>
</protein>
<dbReference type="FunFam" id="1.25.40.10:FF:000690">
    <property type="entry name" value="Pentatricopeptide repeat-containing protein"/>
    <property type="match status" value="1"/>
</dbReference>
<dbReference type="FunFam" id="1.25.40.10:FF:000344">
    <property type="entry name" value="Pentatricopeptide repeat-containing protein"/>
    <property type="match status" value="1"/>
</dbReference>
<evidence type="ECO:0000256" key="2">
    <source>
        <dbReference type="ARBA" id="ARBA00022737"/>
    </source>
</evidence>
<feature type="repeat" description="PPR" evidence="3">
    <location>
        <begin position="160"/>
        <end position="194"/>
    </location>
</feature>
<dbReference type="AlphaFoldDB" id="A0AAN7GLS6"/>
<dbReference type="InterPro" id="IPR046960">
    <property type="entry name" value="PPR_At4g14850-like_plant"/>
</dbReference>
<dbReference type="InterPro" id="IPR019734">
    <property type="entry name" value="TPR_rpt"/>
</dbReference>
<gene>
    <name evidence="4" type="ORF">SAY87_025633</name>
</gene>
<evidence type="ECO:0000256" key="3">
    <source>
        <dbReference type="PROSITE-ProRule" id="PRU00708"/>
    </source>
</evidence>
<dbReference type="PANTHER" id="PTHR47926">
    <property type="entry name" value="PENTATRICOPEPTIDE REPEAT-CONTAINING PROTEIN"/>
    <property type="match status" value="1"/>
</dbReference>
<dbReference type="PANTHER" id="PTHR47926:SF461">
    <property type="entry name" value="PENTATRICOPEPTIDE REPEAT SUPERFAMILY PROTEIN"/>
    <property type="match status" value="1"/>
</dbReference>
<dbReference type="InterPro" id="IPR011990">
    <property type="entry name" value="TPR-like_helical_dom_sf"/>
</dbReference>
<evidence type="ECO:0000313" key="5">
    <source>
        <dbReference type="Proteomes" id="UP001345219"/>
    </source>
</evidence>